<keyword evidence="2" id="KW-1185">Reference proteome</keyword>
<evidence type="ECO:0000313" key="2">
    <source>
        <dbReference type="Proteomes" id="UP001060085"/>
    </source>
</evidence>
<protein>
    <submittedName>
        <fullName evidence="1">Uncharacterized protein</fullName>
    </submittedName>
</protein>
<accession>A0ACC0CBX6</accession>
<proteinExistence type="predicted"/>
<dbReference type="Proteomes" id="UP001060085">
    <property type="component" value="Linkage Group LG01"/>
</dbReference>
<name>A0ACC0CBX6_CATRO</name>
<evidence type="ECO:0000313" key="1">
    <source>
        <dbReference type="EMBL" id="KAI5682308.1"/>
    </source>
</evidence>
<dbReference type="EMBL" id="CM044701">
    <property type="protein sequence ID" value="KAI5682308.1"/>
    <property type="molecule type" value="Genomic_DNA"/>
</dbReference>
<reference evidence="2" key="1">
    <citation type="journal article" date="2023" name="Nat. Plants">
        <title>Single-cell RNA sequencing provides a high-resolution roadmap for understanding the multicellular compartmentation of specialized metabolism.</title>
        <authorList>
            <person name="Sun S."/>
            <person name="Shen X."/>
            <person name="Li Y."/>
            <person name="Li Y."/>
            <person name="Wang S."/>
            <person name="Li R."/>
            <person name="Zhang H."/>
            <person name="Shen G."/>
            <person name="Guo B."/>
            <person name="Wei J."/>
            <person name="Xu J."/>
            <person name="St-Pierre B."/>
            <person name="Chen S."/>
            <person name="Sun C."/>
        </authorList>
    </citation>
    <scope>NUCLEOTIDE SEQUENCE [LARGE SCALE GENOMIC DNA]</scope>
</reference>
<organism evidence="1 2">
    <name type="scientific">Catharanthus roseus</name>
    <name type="common">Madagascar periwinkle</name>
    <name type="synonym">Vinca rosea</name>
    <dbReference type="NCBI Taxonomy" id="4058"/>
    <lineage>
        <taxon>Eukaryota</taxon>
        <taxon>Viridiplantae</taxon>
        <taxon>Streptophyta</taxon>
        <taxon>Embryophyta</taxon>
        <taxon>Tracheophyta</taxon>
        <taxon>Spermatophyta</taxon>
        <taxon>Magnoliopsida</taxon>
        <taxon>eudicotyledons</taxon>
        <taxon>Gunneridae</taxon>
        <taxon>Pentapetalae</taxon>
        <taxon>asterids</taxon>
        <taxon>lamiids</taxon>
        <taxon>Gentianales</taxon>
        <taxon>Apocynaceae</taxon>
        <taxon>Rauvolfioideae</taxon>
        <taxon>Vinceae</taxon>
        <taxon>Catharanthinae</taxon>
        <taxon>Catharanthus</taxon>
    </lineage>
</organism>
<comment type="caution">
    <text evidence="1">The sequence shown here is derived from an EMBL/GenBank/DDBJ whole genome shotgun (WGS) entry which is preliminary data.</text>
</comment>
<sequence length="462" mass="50035">MAASRRLRELQSQPGNKICVDCSQKNPQWASVSYGIFMCLECSGKHRGLGVHISFVRSVTMDSWSEIQLKKMELGGNDNFNKFISQYGIPKETDIVTKYNTKAASVYRDRIQSLAEGKPWRDPPVVKESLKGGGSASKPPLSGGNRSGSSGGNSGWDSWDNYDDGGYSNGNNNMRRNQTVGDFRSSGGSGGAPARSKSTEDIYSRAELEASAANKESFFVKKMQENESRPEGLPPSQGGKYVGFGSSPAPVPRNNNTSQGDVFSALSQGFGRLSMVAQSAAQSAAIVVQAGTKEISSKVREGGYDYKVNETVNVVTAKTSEIGQKTWGIMKGVMALASQKVEEYAKEGGSGWKNDSWQRNESEKNGYYQEFGHDSKGWNSSAGGQPSSGKQFNSVSSGSWDDWDSADGRKDESKKGTAAPHNGDSWAGWDDNKDDFYQSASESKHVGYNGKHDDEWTGGGFR</sequence>
<gene>
    <name evidence="1" type="ORF">M9H77_03536</name>
</gene>